<feature type="domain" description="DNA polymerase alpha catalytic subunit N-terminal" evidence="16">
    <location>
        <begin position="14"/>
        <end position="72"/>
    </location>
</feature>
<dbReference type="InterPro" id="IPR045846">
    <property type="entry name" value="POLBc_alpha"/>
</dbReference>
<dbReference type="GO" id="GO:0003688">
    <property type="term" value="F:DNA replication origin binding"/>
    <property type="evidence" value="ECO:0007669"/>
    <property type="project" value="TreeGrafter"/>
</dbReference>
<dbReference type="Pfam" id="PF00136">
    <property type="entry name" value="DNA_pol_B"/>
    <property type="match status" value="1"/>
</dbReference>
<proteinExistence type="inferred from homology"/>
<evidence type="ECO:0000256" key="10">
    <source>
        <dbReference type="ARBA" id="ARBA00023125"/>
    </source>
</evidence>
<dbReference type="Pfam" id="PF03104">
    <property type="entry name" value="DNA_pol_B_exo1"/>
    <property type="match status" value="1"/>
</dbReference>
<dbReference type="InterPro" id="IPR006134">
    <property type="entry name" value="DNA-dir_DNA_pol_B_multi_dom"/>
</dbReference>
<evidence type="ECO:0000256" key="6">
    <source>
        <dbReference type="ARBA" id="ARBA00022723"/>
    </source>
</evidence>
<dbReference type="SUPFAM" id="SSF56672">
    <property type="entry name" value="DNA/RNA polymerases"/>
    <property type="match status" value="1"/>
</dbReference>
<dbReference type="Proteomes" id="UP000244811">
    <property type="component" value="Chromosome 3"/>
</dbReference>
<dbReference type="InterPro" id="IPR017964">
    <property type="entry name" value="DNA-dir_DNA_pol_B_CS"/>
</dbReference>
<feature type="compositionally biased region" description="Polar residues" evidence="13">
    <location>
        <begin position="1"/>
        <end position="10"/>
    </location>
</feature>
<dbReference type="InterPro" id="IPR006133">
    <property type="entry name" value="DNA-dir_DNA_pol_B_exonuc"/>
</dbReference>
<dbReference type="Gene3D" id="1.10.132.60">
    <property type="entry name" value="DNA polymerase family B, C-terminal domain"/>
    <property type="match status" value="1"/>
</dbReference>
<keyword evidence="4 12" id="KW-0548">Nucleotidyltransferase</keyword>
<feature type="domain" description="DNA-directed DNA polymerase family B multifunctional" evidence="14">
    <location>
        <begin position="713"/>
        <end position="1202"/>
    </location>
</feature>
<dbReference type="PROSITE" id="PS00116">
    <property type="entry name" value="DNA_POLYMERASE_B"/>
    <property type="match status" value="1"/>
</dbReference>
<dbReference type="Gene3D" id="1.10.287.690">
    <property type="entry name" value="Helix hairpin bin"/>
    <property type="match status" value="1"/>
</dbReference>
<dbReference type="InterPro" id="IPR043502">
    <property type="entry name" value="DNA/RNA_pol_sf"/>
</dbReference>
<gene>
    <name evidence="17" type="ORF">MACK_002257</name>
</gene>
<dbReference type="PANTHER" id="PTHR45861:SF1">
    <property type="entry name" value="DNA POLYMERASE ALPHA CATALYTIC SUBUNIT"/>
    <property type="match status" value="1"/>
</dbReference>
<evidence type="ECO:0000256" key="2">
    <source>
        <dbReference type="ARBA" id="ARBA00005755"/>
    </source>
</evidence>
<dbReference type="GO" id="GO:0006272">
    <property type="term" value="P:leading strand elongation"/>
    <property type="evidence" value="ECO:0007669"/>
    <property type="project" value="TreeGrafter"/>
</dbReference>
<evidence type="ECO:0000259" key="14">
    <source>
        <dbReference type="Pfam" id="PF00136"/>
    </source>
</evidence>
<dbReference type="Gene3D" id="3.30.70.2820">
    <property type="match status" value="1"/>
</dbReference>
<keyword evidence="5 12" id="KW-0235">DNA replication</keyword>
<dbReference type="GO" id="GO:0003887">
    <property type="term" value="F:DNA-directed DNA polymerase activity"/>
    <property type="evidence" value="ECO:0007669"/>
    <property type="project" value="UniProtKB-KW"/>
</dbReference>
<dbReference type="InterPro" id="IPR042087">
    <property type="entry name" value="DNA_pol_B_thumb"/>
</dbReference>
<dbReference type="GO" id="GO:0000166">
    <property type="term" value="F:nucleotide binding"/>
    <property type="evidence" value="ECO:0007669"/>
    <property type="project" value="InterPro"/>
</dbReference>
<keyword evidence="3 12" id="KW-0808">Transferase</keyword>
<dbReference type="PANTHER" id="PTHR45861">
    <property type="entry name" value="DNA POLYMERASE ALPHA CATALYTIC SUBUNIT"/>
    <property type="match status" value="1"/>
</dbReference>
<dbReference type="EC" id="2.7.7.7" evidence="12"/>
<keyword evidence="6" id="KW-0479">Metal-binding</keyword>
<dbReference type="NCBIfam" id="TIGR00592">
    <property type="entry name" value="pol2"/>
    <property type="match status" value="1"/>
</dbReference>
<accession>A0A976MDY9</accession>
<evidence type="ECO:0000313" key="17">
    <source>
        <dbReference type="EMBL" id="UKK01443.2"/>
    </source>
</evidence>
<evidence type="ECO:0000256" key="1">
    <source>
        <dbReference type="ARBA" id="ARBA00004123"/>
    </source>
</evidence>
<name>A0A976MDY9_THEOR</name>
<organism evidence="17 18">
    <name type="scientific">Theileria orientalis</name>
    <dbReference type="NCBI Taxonomy" id="68886"/>
    <lineage>
        <taxon>Eukaryota</taxon>
        <taxon>Sar</taxon>
        <taxon>Alveolata</taxon>
        <taxon>Apicomplexa</taxon>
        <taxon>Aconoidasida</taxon>
        <taxon>Piroplasmida</taxon>
        <taxon>Theileriidae</taxon>
        <taxon>Theileria</taxon>
    </lineage>
</organism>
<evidence type="ECO:0000256" key="3">
    <source>
        <dbReference type="ARBA" id="ARBA00022679"/>
    </source>
</evidence>
<dbReference type="CDD" id="cd05776">
    <property type="entry name" value="DNA_polB_alpha_exo"/>
    <property type="match status" value="1"/>
</dbReference>
<feature type="region of interest" description="Disordered" evidence="13">
    <location>
        <begin position="1134"/>
        <end position="1162"/>
    </location>
</feature>
<keyword evidence="10 12" id="KW-0238">DNA-binding</keyword>
<evidence type="ECO:0000256" key="8">
    <source>
        <dbReference type="ARBA" id="ARBA00022833"/>
    </source>
</evidence>
<dbReference type="InterPro" id="IPR024647">
    <property type="entry name" value="DNA_pol_a_cat_su_N"/>
</dbReference>
<dbReference type="CDD" id="cd05532">
    <property type="entry name" value="POLBc_alpha"/>
    <property type="match status" value="1"/>
</dbReference>
<keyword evidence="11" id="KW-0539">Nucleus</keyword>
<evidence type="ECO:0000256" key="5">
    <source>
        <dbReference type="ARBA" id="ARBA00022705"/>
    </source>
</evidence>
<dbReference type="GO" id="GO:1902975">
    <property type="term" value="P:mitotic DNA replication initiation"/>
    <property type="evidence" value="ECO:0007669"/>
    <property type="project" value="InterPro"/>
</dbReference>
<dbReference type="GO" id="GO:0006273">
    <property type="term" value="P:lagging strand elongation"/>
    <property type="evidence" value="ECO:0007669"/>
    <property type="project" value="TreeGrafter"/>
</dbReference>
<sequence length="1509" mass="175456">MGPKSKSNAVESALSKLRNEREGKTTILDEYEVEDENDQLYEIITEEEFNERNKKRKLEDFIEGEGYSDEEFDDYEDDLEILEQNVERTQKRSAKMMPGKSIPQHFIEMAAQETMTYQPPKQQETDKELIEKLSKFEDELDNESTSFTGNQMMQSQFTGSQMFSMPSYLSESLMQLSTETHRSYSPEVAQSNIDKEFMNELLEENNLQNIETLSENALDPSIVESFREVDGSNEIFSAELPQEEPEQAVEFDEKTTEELAFYLLDLCEGPNGHLHLFGRMRTTGGETETCMIKVKNMMRNLFFKPRMDLAFNETGELINNTRETSSNDYDGIITKGSELYERYLMMNFFKEMEIIRKNYGIKKIKYKLVKRSLLTYGPTKEELYIKVCYPYQSPQIEKRHYRGTYYEDIYNINATQIELFLLKRKIKGPNWLRINNFRKTNDMESYCKIELEIDSYKDVQLWHTKDSEILPVPKLKILSVSIKTIFNVPTQQEIFMICCIYNKYNIDDNEIKENNSQFIGVRKAQGCQWPKELKAFLEKRPYFRIFEQERGLLANFMFLLQQTDPDIIVGHDINNSTIDLLVKRCNTLNIPLRISLSRLRLQKRSNQPYLHGRLFCDTRLLIRESHPSRENYNLISCVSEFLNVKNINDVNYYSRNSFNVNEIKKLFSQDVEAIKHLLRLTQCNLLSAIHTLQLLFKLQILPLTKELTTTAGNTWSRSLQCARSERIDYLLMHEFYHNKYILDHIFEKNAYKDNYQDDDKNEGKKGNSYEGGLVFEPRSGLYDNFILLLDFNSLYPSIIQEYNICFTTTYVKTEYVNESSNMEIDENEGEDGGNSRDSEVVILDNVGILPSVLKRLVELRIKIKKAIGTETNELRKSQLKTRQLALKLIANSIYGCIGSTYSRFHCKYIASYITQQGRNLLKSTKEKVENVFNLNVIYGDTDSLMINTNIRDDGNATNYNAANQMAMNLVNFINKSHKKLEIGIDGVFNRLLLLKKKKYASLKVVDYENNVFHREIKGLDFIRRDWSLLTKEVGNQLLKIILNSNYFNGVDGIVQEIHSTLQNINQQLNDQSIELTKYLITKQLTKNPKEYSDIQNLPHVSVALRLNEKGITNYTAGHEVSYIVCTKESSKAYYESTNKEKEEEESKYGKDSSKERKNASRVDNLSHRAFNINEVKEHNLEVDIHYYKTQQLLPPIIRLCSIIEGTDAQRLSKCLQVETLYGATTGTSDYSYEQECKVLSLIKRSQENYKEVEMNTKLVCQQCNGFILPSFFLKYFKCNHCLKWLPLQLLRNWIDRALYEVTLQSSFCIRVCNICNVTTLNVSLGNIDRCPQPTCQSNDSMQSILSSNKVYLYYDYLVYMLEGKLNDPTNDPEDNMNSVSINGKTGVTNGEKSEMSTLVNVVIDYNGKMTVLNDEPPKEPKTLDEIIEKIAEENTLKATSGLRLCAEHILGVMESMPFLKYYTLDYQKEREILCNRVKTLQQKNAYSIVNLADLFKVFKMENRNLPHTN</sequence>
<dbReference type="GO" id="GO:0003697">
    <property type="term" value="F:single-stranded DNA binding"/>
    <property type="evidence" value="ECO:0007669"/>
    <property type="project" value="TreeGrafter"/>
</dbReference>
<evidence type="ECO:0000256" key="11">
    <source>
        <dbReference type="ARBA" id="ARBA00023242"/>
    </source>
</evidence>
<evidence type="ECO:0000259" key="15">
    <source>
        <dbReference type="Pfam" id="PF03104"/>
    </source>
</evidence>
<keyword evidence="9 12" id="KW-0239">DNA-directed DNA polymerase</keyword>
<dbReference type="SUPFAM" id="SSF53098">
    <property type="entry name" value="Ribonuclease H-like"/>
    <property type="match status" value="1"/>
</dbReference>
<evidence type="ECO:0000259" key="16">
    <source>
        <dbReference type="Pfam" id="PF12254"/>
    </source>
</evidence>
<dbReference type="Gene3D" id="3.30.420.10">
    <property type="entry name" value="Ribonuclease H-like superfamily/Ribonuclease H"/>
    <property type="match status" value="1"/>
</dbReference>
<protein>
    <recommendedName>
        <fullName evidence="12">DNA polymerase</fullName>
        <ecNumber evidence="12">2.7.7.7</ecNumber>
    </recommendedName>
</protein>
<evidence type="ECO:0000256" key="4">
    <source>
        <dbReference type="ARBA" id="ARBA00022695"/>
    </source>
</evidence>
<evidence type="ECO:0000256" key="13">
    <source>
        <dbReference type="SAM" id="MobiDB-lite"/>
    </source>
</evidence>
<dbReference type="Gene3D" id="2.40.50.730">
    <property type="match status" value="1"/>
</dbReference>
<comment type="similarity">
    <text evidence="2 12">Belongs to the DNA polymerase type-B family.</text>
</comment>
<dbReference type="GO" id="GO:0005658">
    <property type="term" value="C:alpha DNA polymerase:primase complex"/>
    <property type="evidence" value="ECO:0007669"/>
    <property type="project" value="TreeGrafter"/>
</dbReference>
<feature type="compositionally biased region" description="Basic and acidic residues" evidence="13">
    <location>
        <begin position="1137"/>
        <end position="1162"/>
    </location>
</feature>
<comment type="catalytic activity">
    <reaction evidence="12">
        <text>DNA(n) + a 2'-deoxyribonucleoside 5'-triphosphate = DNA(n+1) + diphosphate</text>
        <dbReference type="Rhea" id="RHEA:22508"/>
        <dbReference type="Rhea" id="RHEA-COMP:17339"/>
        <dbReference type="Rhea" id="RHEA-COMP:17340"/>
        <dbReference type="ChEBI" id="CHEBI:33019"/>
        <dbReference type="ChEBI" id="CHEBI:61560"/>
        <dbReference type="ChEBI" id="CHEBI:173112"/>
        <dbReference type="EC" id="2.7.7.7"/>
    </reaction>
</comment>
<keyword evidence="7" id="KW-0863">Zinc-finger</keyword>
<dbReference type="InterPro" id="IPR036397">
    <property type="entry name" value="RNaseH_sf"/>
</dbReference>
<keyword evidence="8" id="KW-0862">Zinc</keyword>
<dbReference type="Gene3D" id="3.90.1600.10">
    <property type="entry name" value="Palm domain of DNA polymerase"/>
    <property type="match status" value="1"/>
</dbReference>
<dbReference type="GO" id="GO:0003682">
    <property type="term" value="F:chromatin binding"/>
    <property type="evidence" value="ECO:0007669"/>
    <property type="project" value="TreeGrafter"/>
</dbReference>
<dbReference type="InterPro" id="IPR012337">
    <property type="entry name" value="RNaseH-like_sf"/>
</dbReference>
<evidence type="ECO:0000256" key="7">
    <source>
        <dbReference type="ARBA" id="ARBA00022771"/>
    </source>
</evidence>
<evidence type="ECO:0000313" key="18">
    <source>
        <dbReference type="Proteomes" id="UP000244811"/>
    </source>
</evidence>
<dbReference type="InterPro" id="IPR006172">
    <property type="entry name" value="DNA-dir_DNA_pol_B"/>
</dbReference>
<feature type="domain" description="DNA-directed DNA polymerase family B exonuclease" evidence="15">
    <location>
        <begin position="408"/>
        <end position="634"/>
    </location>
</feature>
<feature type="region of interest" description="Disordered" evidence="13">
    <location>
        <begin position="1"/>
        <end position="24"/>
    </location>
</feature>
<reference evidence="17" key="1">
    <citation type="submission" date="2022-07" db="EMBL/GenBank/DDBJ databases">
        <title>Evaluation of T. orientalis genome assembly methods using nanopore sequencing and analysis of variation between genomes.</title>
        <authorList>
            <person name="Yam J."/>
            <person name="Micallef M.L."/>
            <person name="Liu M."/>
            <person name="Djordjevic S.P."/>
            <person name="Bogema D.R."/>
            <person name="Jenkins C."/>
        </authorList>
    </citation>
    <scope>NUCLEOTIDE SEQUENCE</scope>
    <source>
        <strain evidence="17">Goon Nure</strain>
    </source>
</reference>
<dbReference type="GO" id="GO:0008270">
    <property type="term" value="F:zinc ion binding"/>
    <property type="evidence" value="ECO:0007669"/>
    <property type="project" value="UniProtKB-KW"/>
</dbReference>
<evidence type="ECO:0000256" key="9">
    <source>
        <dbReference type="ARBA" id="ARBA00022932"/>
    </source>
</evidence>
<dbReference type="Pfam" id="PF12254">
    <property type="entry name" value="DNA_pol_alpha_N"/>
    <property type="match status" value="1"/>
</dbReference>
<dbReference type="InterPro" id="IPR023211">
    <property type="entry name" value="DNA_pol_palm_dom_sf"/>
</dbReference>
<evidence type="ECO:0000256" key="12">
    <source>
        <dbReference type="RuleBase" id="RU000442"/>
    </source>
</evidence>
<comment type="subcellular location">
    <subcellularLocation>
        <location evidence="1">Nucleus</location>
    </subcellularLocation>
</comment>
<dbReference type="EMBL" id="CP056070">
    <property type="protein sequence ID" value="UKK01443.2"/>
    <property type="molecule type" value="Genomic_DNA"/>
</dbReference>
<dbReference type="SMART" id="SM00486">
    <property type="entry name" value="POLBc"/>
    <property type="match status" value="1"/>
</dbReference>
<dbReference type="PRINTS" id="PR00106">
    <property type="entry name" value="DNAPOLB"/>
</dbReference>